<dbReference type="InterPro" id="IPR054496">
    <property type="entry name" value="E217_GP41"/>
</dbReference>
<gene>
    <name evidence="1" type="ORF">UFOVP150_14</name>
</gene>
<accession>A0A6J7W9X7</accession>
<sequence length="289" mass="31035">MPSFENKKSLRVVVTLADGKTFANGKNVVTIEGFRSVLEVTLAGDMQLGSASIRVFGLSKSVMDSCTSLMWEDNRSIIQNTITVTAIDGTQESLCFSGNIVQAWGDYQAIPDVCLYVQATSLRLASTQAVPPVSYRGAMDVASAFQSIASSAGKAFENNGVQSQLYDVYLPSTATEQMRELAKMANIEWGSDGDIIWIAPKGAGRNGLIPLISKETGMIGYPTFDGVGVSARILYNPSVRQGGKIQIDSDVSRANGQWIVNSLSHSMASEMPDGQWFTIIRASKLGLGL</sequence>
<dbReference type="Pfam" id="PF22759">
    <property type="entry name" value="E217_GP41"/>
    <property type="match status" value="1"/>
</dbReference>
<organism evidence="1">
    <name type="scientific">uncultured Caudovirales phage</name>
    <dbReference type="NCBI Taxonomy" id="2100421"/>
    <lineage>
        <taxon>Viruses</taxon>
        <taxon>Duplodnaviria</taxon>
        <taxon>Heunggongvirae</taxon>
        <taxon>Uroviricota</taxon>
        <taxon>Caudoviricetes</taxon>
        <taxon>Peduoviridae</taxon>
        <taxon>Maltschvirus</taxon>
        <taxon>Maltschvirus maltsch</taxon>
    </lineage>
</organism>
<protein>
    <submittedName>
        <fullName evidence="1">Uncharacterized protein</fullName>
    </submittedName>
</protein>
<dbReference type="EMBL" id="LR798199">
    <property type="protein sequence ID" value="CAB5155537.1"/>
    <property type="molecule type" value="Genomic_DNA"/>
</dbReference>
<name>A0A6J7W9X7_9CAUD</name>
<proteinExistence type="predicted"/>
<reference evidence="1" key="1">
    <citation type="submission" date="2020-05" db="EMBL/GenBank/DDBJ databases">
        <authorList>
            <person name="Chiriac C."/>
            <person name="Salcher M."/>
            <person name="Ghai R."/>
            <person name="Kavagutti S V."/>
        </authorList>
    </citation>
    <scope>NUCLEOTIDE SEQUENCE</scope>
</reference>
<evidence type="ECO:0000313" key="1">
    <source>
        <dbReference type="EMBL" id="CAB5155537.1"/>
    </source>
</evidence>